<evidence type="ECO:0000256" key="4">
    <source>
        <dbReference type="ARBA" id="ARBA00022475"/>
    </source>
</evidence>
<feature type="transmembrane region" description="Helical" evidence="9">
    <location>
        <begin position="167"/>
        <end position="190"/>
    </location>
</feature>
<keyword evidence="5 9" id="KW-0812">Transmembrane</keyword>
<dbReference type="RefSeq" id="WP_071085409.1">
    <property type="nucleotide sequence ID" value="NZ_MBLM01000120.1"/>
</dbReference>
<keyword evidence="4" id="KW-1003">Cell membrane</keyword>
<evidence type="ECO:0000256" key="6">
    <source>
        <dbReference type="ARBA" id="ARBA00022989"/>
    </source>
</evidence>
<feature type="transmembrane region" description="Helical" evidence="9">
    <location>
        <begin position="142"/>
        <end position="161"/>
    </location>
</feature>
<evidence type="ECO:0000313" key="11">
    <source>
        <dbReference type="EMBL" id="OHV35760.1"/>
    </source>
</evidence>
<feature type="transmembrane region" description="Helical" evidence="9">
    <location>
        <begin position="397"/>
        <end position="420"/>
    </location>
</feature>
<evidence type="ECO:0000256" key="8">
    <source>
        <dbReference type="SAM" id="MobiDB-lite"/>
    </source>
</evidence>
<dbReference type="PANTHER" id="PTHR42718">
    <property type="entry name" value="MAJOR FACILITATOR SUPERFAMILY MULTIDRUG TRANSPORTER MFSC"/>
    <property type="match status" value="1"/>
</dbReference>
<dbReference type="InterPro" id="IPR011701">
    <property type="entry name" value="MFS"/>
</dbReference>
<protein>
    <submittedName>
        <fullName evidence="11">MFS transporter</fullName>
    </submittedName>
</protein>
<dbReference type="OrthoDB" id="9812221at2"/>
<evidence type="ECO:0000256" key="1">
    <source>
        <dbReference type="ARBA" id="ARBA00004651"/>
    </source>
</evidence>
<dbReference type="InterPro" id="IPR020846">
    <property type="entry name" value="MFS_dom"/>
</dbReference>
<dbReference type="GO" id="GO:0022857">
    <property type="term" value="F:transmembrane transporter activity"/>
    <property type="evidence" value="ECO:0007669"/>
    <property type="project" value="InterPro"/>
</dbReference>
<feature type="compositionally biased region" description="Low complexity" evidence="8">
    <location>
        <begin position="468"/>
        <end position="478"/>
    </location>
</feature>
<comment type="caution">
    <text evidence="11">The sequence shown here is derived from an EMBL/GenBank/DDBJ whole genome shotgun (WGS) entry which is preliminary data.</text>
</comment>
<feature type="transmembrane region" description="Helical" evidence="9">
    <location>
        <begin position="334"/>
        <end position="352"/>
    </location>
</feature>
<proteinExistence type="inferred from homology"/>
<sequence length="491" mass="50450">MGDTRRRGSDQRVVVAALFVATMFITIMDSTIVNVALPSIARDLGVASDSVDEIVISYLVSLAVVIPASGWLADRFGTRRVFLTALAVFTAASALCALADSLSQLVAFRILQGAGGGLLTPVGMAMLFHVYPPADRARAARILVVPTIIAPAVGPVLGGVLTDQASWHWVFLVNLPIGATAFIVGALFLVDRQGTPTGRFDAVGFVLSAVGFALVLYALSAGPTKGWSSATTLAAAGVGIAATAATAWWELRRTGPLLELRLFSNRLYRSVSLTISTMFMAFMGVLFLIPLLMQTARGASATVSGLVVFPEAIGVLVATQIAGSIYPTVGPRRLMTGGLIVVATAALTMGLVEVDVSLWVLRALLFVFGLGAGFVMMPAQAAAFATITPAQNAQASALFNVLRQLAAAIGVALASTALSLAGGDSASGPGGSADPGAFQWGFYVAAVLAVVGLAVAVRVHDADAVVTMRRPGAPPRGANPDSDNGPVSEGS</sequence>
<evidence type="ECO:0000313" key="12">
    <source>
        <dbReference type="Proteomes" id="UP000179627"/>
    </source>
</evidence>
<keyword evidence="7 9" id="KW-0472">Membrane</keyword>
<evidence type="ECO:0000256" key="9">
    <source>
        <dbReference type="SAM" id="Phobius"/>
    </source>
</evidence>
<gene>
    <name evidence="11" type="ORF">CC117_19100</name>
</gene>
<feature type="transmembrane region" description="Helical" evidence="9">
    <location>
        <begin position="364"/>
        <end position="385"/>
    </location>
</feature>
<dbReference type="EMBL" id="MBLM01000120">
    <property type="protein sequence ID" value="OHV35760.1"/>
    <property type="molecule type" value="Genomic_DNA"/>
</dbReference>
<feature type="transmembrane region" description="Helical" evidence="9">
    <location>
        <begin position="12"/>
        <end position="35"/>
    </location>
</feature>
<evidence type="ECO:0000256" key="7">
    <source>
        <dbReference type="ARBA" id="ARBA00023136"/>
    </source>
</evidence>
<feature type="transmembrane region" description="Helical" evidence="9">
    <location>
        <begin position="81"/>
        <end position="100"/>
    </location>
</feature>
<keyword evidence="3" id="KW-0813">Transport</keyword>
<dbReference type="CDD" id="cd17503">
    <property type="entry name" value="MFS_LmrB_MDR_like"/>
    <property type="match status" value="1"/>
</dbReference>
<accession>A0A1S1QP46</accession>
<name>A0A1S1QP46_9ACTN</name>
<feature type="transmembrane region" description="Helical" evidence="9">
    <location>
        <begin position="55"/>
        <end position="74"/>
    </location>
</feature>
<feature type="transmembrane region" description="Helical" evidence="9">
    <location>
        <begin position="226"/>
        <end position="249"/>
    </location>
</feature>
<comment type="subcellular location">
    <subcellularLocation>
        <location evidence="1">Cell membrane</location>
        <topology evidence="1">Multi-pass membrane protein</topology>
    </subcellularLocation>
</comment>
<dbReference type="PROSITE" id="PS50850">
    <property type="entry name" value="MFS"/>
    <property type="match status" value="1"/>
</dbReference>
<evidence type="ECO:0000259" key="10">
    <source>
        <dbReference type="PROSITE" id="PS50850"/>
    </source>
</evidence>
<dbReference type="InterPro" id="IPR036259">
    <property type="entry name" value="MFS_trans_sf"/>
</dbReference>
<dbReference type="Pfam" id="PF07690">
    <property type="entry name" value="MFS_1"/>
    <property type="match status" value="1"/>
</dbReference>
<feature type="transmembrane region" description="Helical" evidence="9">
    <location>
        <begin position="202"/>
        <end position="220"/>
    </location>
</feature>
<dbReference type="Gene3D" id="1.20.1720.10">
    <property type="entry name" value="Multidrug resistance protein D"/>
    <property type="match status" value="1"/>
</dbReference>
<feature type="transmembrane region" description="Helical" evidence="9">
    <location>
        <begin position="106"/>
        <end position="130"/>
    </location>
</feature>
<dbReference type="GO" id="GO:0005886">
    <property type="term" value="C:plasma membrane"/>
    <property type="evidence" value="ECO:0007669"/>
    <property type="project" value="UniProtKB-SubCell"/>
</dbReference>
<dbReference type="Proteomes" id="UP000179627">
    <property type="component" value="Unassembled WGS sequence"/>
</dbReference>
<reference evidence="12" key="1">
    <citation type="submission" date="2016-07" db="EMBL/GenBank/DDBJ databases">
        <title>Sequence Frankia sp. strain CcI1.17.</title>
        <authorList>
            <person name="Ghodhbane-Gtari F."/>
            <person name="Swanson E."/>
            <person name="Gueddou A."/>
            <person name="Morris K."/>
            <person name="Hezbri K."/>
            <person name="Ktari A."/>
            <person name="Nouioui I."/>
            <person name="Abebe-Akele F."/>
            <person name="Simpson S."/>
            <person name="Thomas K."/>
            <person name="Gtari M."/>
            <person name="Tisa L.S."/>
            <person name="Hurst S."/>
        </authorList>
    </citation>
    <scope>NUCLEOTIDE SEQUENCE [LARGE SCALE GENOMIC DNA]</scope>
    <source>
        <strain evidence="12">Cc1.17</strain>
    </source>
</reference>
<dbReference type="InterPro" id="IPR004638">
    <property type="entry name" value="EmrB-like"/>
</dbReference>
<comment type="similarity">
    <text evidence="2">Belongs to the major facilitator superfamily. EmrB family.</text>
</comment>
<evidence type="ECO:0000256" key="2">
    <source>
        <dbReference type="ARBA" id="ARBA00008537"/>
    </source>
</evidence>
<feature type="domain" description="Major facilitator superfamily (MFS) profile" evidence="10">
    <location>
        <begin position="15"/>
        <end position="464"/>
    </location>
</feature>
<dbReference type="PANTHER" id="PTHR42718:SF9">
    <property type="entry name" value="MAJOR FACILITATOR SUPERFAMILY MULTIDRUG TRANSPORTER MFSC"/>
    <property type="match status" value="1"/>
</dbReference>
<feature type="region of interest" description="Disordered" evidence="8">
    <location>
        <begin position="468"/>
        <end position="491"/>
    </location>
</feature>
<keyword evidence="6 9" id="KW-1133">Transmembrane helix</keyword>
<feature type="transmembrane region" description="Helical" evidence="9">
    <location>
        <begin position="440"/>
        <end position="460"/>
    </location>
</feature>
<evidence type="ECO:0000256" key="5">
    <source>
        <dbReference type="ARBA" id="ARBA00022692"/>
    </source>
</evidence>
<feature type="transmembrane region" description="Helical" evidence="9">
    <location>
        <begin position="299"/>
        <end position="322"/>
    </location>
</feature>
<keyword evidence="12" id="KW-1185">Reference proteome</keyword>
<dbReference type="PRINTS" id="PR01036">
    <property type="entry name" value="TCRTETB"/>
</dbReference>
<dbReference type="SUPFAM" id="SSF103473">
    <property type="entry name" value="MFS general substrate transporter"/>
    <property type="match status" value="1"/>
</dbReference>
<dbReference type="Gene3D" id="1.20.1250.20">
    <property type="entry name" value="MFS general substrate transporter like domains"/>
    <property type="match status" value="1"/>
</dbReference>
<organism evidence="11 12">
    <name type="scientific">Parafrankia colletiae</name>
    <dbReference type="NCBI Taxonomy" id="573497"/>
    <lineage>
        <taxon>Bacteria</taxon>
        <taxon>Bacillati</taxon>
        <taxon>Actinomycetota</taxon>
        <taxon>Actinomycetes</taxon>
        <taxon>Frankiales</taxon>
        <taxon>Frankiaceae</taxon>
        <taxon>Parafrankia</taxon>
    </lineage>
</organism>
<feature type="transmembrane region" description="Helical" evidence="9">
    <location>
        <begin position="270"/>
        <end position="293"/>
    </location>
</feature>
<dbReference type="NCBIfam" id="TIGR00711">
    <property type="entry name" value="efflux_EmrB"/>
    <property type="match status" value="1"/>
</dbReference>
<dbReference type="AlphaFoldDB" id="A0A1S1QP46"/>
<evidence type="ECO:0000256" key="3">
    <source>
        <dbReference type="ARBA" id="ARBA00022448"/>
    </source>
</evidence>